<keyword evidence="3 4" id="KW-0808">Transferase</keyword>
<dbReference type="KEGG" id="nci:NCTC10296_02171"/>
<dbReference type="GO" id="GO:0047879">
    <property type="term" value="F:erythronolide synthase activity"/>
    <property type="evidence" value="ECO:0007669"/>
    <property type="project" value="UniProtKB-EC"/>
</dbReference>
<keyword evidence="7" id="KW-1185">Reference proteome</keyword>
<dbReference type="InterPro" id="IPR014031">
    <property type="entry name" value="Ketoacyl_synth_C"/>
</dbReference>
<dbReference type="RefSeq" id="WP_085416739.1">
    <property type="nucleotide sequence ID" value="NZ_CAUJPY010000017.1"/>
</dbReference>
<evidence type="ECO:0000259" key="5">
    <source>
        <dbReference type="PROSITE" id="PS52004"/>
    </source>
</evidence>
<proteinExistence type="inferred from homology"/>
<evidence type="ECO:0000313" key="7">
    <source>
        <dbReference type="Proteomes" id="UP000279284"/>
    </source>
</evidence>
<keyword evidence="6" id="KW-0012">Acyltransferase</keyword>
<dbReference type="SUPFAM" id="SSF53901">
    <property type="entry name" value="Thiolase-like"/>
    <property type="match status" value="1"/>
</dbReference>
<dbReference type="InterPro" id="IPR020841">
    <property type="entry name" value="PKS_Beta-ketoAc_synthase_dom"/>
</dbReference>
<dbReference type="Proteomes" id="UP000279284">
    <property type="component" value="Chromosome"/>
</dbReference>
<dbReference type="STRING" id="493.BWD07_07545"/>
<evidence type="ECO:0000256" key="1">
    <source>
        <dbReference type="ARBA" id="ARBA00005194"/>
    </source>
</evidence>
<dbReference type="EC" id="2.3.1.94" evidence="6"/>
<dbReference type="Pfam" id="PF00109">
    <property type="entry name" value="ketoacyl-synt"/>
    <property type="match status" value="1"/>
</dbReference>
<dbReference type="SMART" id="SM00825">
    <property type="entry name" value="PKS_KS"/>
    <property type="match status" value="1"/>
</dbReference>
<dbReference type="InterPro" id="IPR016039">
    <property type="entry name" value="Thiolase-like"/>
</dbReference>
<accession>A0A448DAU0</accession>
<reference evidence="6 7" key="1">
    <citation type="submission" date="2018-12" db="EMBL/GenBank/DDBJ databases">
        <authorList>
            <consortium name="Pathogen Informatics"/>
        </authorList>
    </citation>
    <scope>NUCLEOTIDE SEQUENCE [LARGE SCALE GENOMIC DNA]</scope>
    <source>
        <strain evidence="6 7">NCTC10296</strain>
    </source>
</reference>
<dbReference type="EMBL" id="LR134313">
    <property type="protein sequence ID" value="VEF03148.1"/>
    <property type="molecule type" value="Genomic_DNA"/>
</dbReference>
<protein>
    <submittedName>
        <fullName evidence="6">3-oxoacyl-ACP synthase ii</fullName>
        <ecNumber evidence="6">2.3.1.41</ecNumber>
        <ecNumber evidence="6">2.3.1.94</ecNumber>
    </submittedName>
</protein>
<gene>
    <name evidence="6" type="primary">fabF2_1</name>
    <name evidence="6" type="ORF">NCTC10296_02171</name>
</gene>
<dbReference type="Gene3D" id="3.40.47.10">
    <property type="match status" value="1"/>
</dbReference>
<dbReference type="AlphaFoldDB" id="A0A448DAU0"/>
<dbReference type="GO" id="GO:0006633">
    <property type="term" value="P:fatty acid biosynthetic process"/>
    <property type="evidence" value="ECO:0007669"/>
    <property type="project" value="TreeGrafter"/>
</dbReference>
<evidence type="ECO:0000313" key="6">
    <source>
        <dbReference type="EMBL" id="VEF03148.1"/>
    </source>
</evidence>
<comment type="pathway">
    <text evidence="1">Lipid metabolism; fatty acid biosynthesis.</text>
</comment>
<organism evidence="6 7">
    <name type="scientific">Neisseria canis</name>
    <dbReference type="NCBI Taxonomy" id="493"/>
    <lineage>
        <taxon>Bacteria</taxon>
        <taxon>Pseudomonadati</taxon>
        <taxon>Pseudomonadota</taxon>
        <taxon>Betaproteobacteria</taxon>
        <taxon>Neisseriales</taxon>
        <taxon>Neisseriaceae</taxon>
        <taxon>Neisseria</taxon>
    </lineage>
</organism>
<dbReference type="PANTHER" id="PTHR11712:SF336">
    <property type="entry name" value="3-OXOACYL-[ACYL-CARRIER-PROTEIN] SYNTHASE, MITOCHONDRIAL"/>
    <property type="match status" value="1"/>
</dbReference>
<dbReference type="GO" id="GO:0004315">
    <property type="term" value="F:3-oxoacyl-[acyl-carrier-protein] synthase activity"/>
    <property type="evidence" value="ECO:0007669"/>
    <property type="project" value="UniProtKB-EC"/>
</dbReference>
<evidence type="ECO:0000256" key="4">
    <source>
        <dbReference type="RuleBase" id="RU003694"/>
    </source>
</evidence>
<name>A0A448DAU0_9NEIS</name>
<evidence type="ECO:0000256" key="3">
    <source>
        <dbReference type="ARBA" id="ARBA00022679"/>
    </source>
</evidence>
<evidence type="ECO:0000256" key="2">
    <source>
        <dbReference type="ARBA" id="ARBA00008467"/>
    </source>
</evidence>
<feature type="domain" description="Ketosynthase family 3 (KS3)" evidence="5">
    <location>
        <begin position="1"/>
        <end position="352"/>
    </location>
</feature>
<dbReference type="Pfam" id="PF02801">
    <property type="entry name" value="Ketoacyl-synt_C"/>
    <property type="match status" value="1"/>
</dbReference>
<dbReference type="EC" id="2.3.1.41" evidence="6"/>
<dbReference type="PANTHER" id="PTHR11712">
    <property type="entry name" value="POLYKETIDE SYNTHASE-RELATED"/>
    <property type="match status" value="1"/>
</dbReference>
<dbReference type="InterPro" id="IPR014030">
    <property type="entry name" value="Ketoacyl_synth_N"/>
</dbReference>
<comment type="similarity">
    <text evidence="2 4">Belongs to the thiolase-like superfamily. Beta-ketoacyl-ACP synthases family.</text>
</comment>
<dbReference type="InterPro" id="IPR000794">
    <property type="entry name" value="Beta-ketoacyl_synthase"/>
</dbReference>
<sequence>MSYLAGMSMQCAQGESSSVLAGLAAPGQPEKTAFNFLNQPQQAAYFRAFDCERLDEGALFGLLEHYLLEAAEDAGWSAQALSETPVFIGSTSYLLPYYELHYLAKQQLFKQHSLHQLADYLKQSRGNRQVYCFATACTSSGQALMQAHAMLESGLISRAFVVGLETFNLLTLMHFHSLGLLSDRCVPFGGDGFVLGEGIACLALSREKTDGGKQFRLASAAANTGTASPVETDSESLCRVMRQALGQAGVAADDVRMVKAHAVGTAATDEAEAAALQSVFGRTMPLAAFKPLIGHTQGASTALETVLLYQALRQGRLAGEAALQGSYPLDAGFYLANFFGFGGSNMAFVWEWQQ</sequence>
<dbReference type="PROSITE" id="PS52004">
    <property type="entry name" value="KS3_2"/>
    <property type="match status" value="1"/>
</dbReference>